<evidence type="ECO:0000259" key="3">
    <source>
        <dbReference type="PROSITE" id="PS51272"/>
    </source>
</evidence>
<protein>
    <recommendedName>
        <fullName evidence="3">SLH domain-containing protein</fullName>
    </recommendedName>
</protein>
<name>A0A1V4IHA7_9CLOT</name>
<proteinExistence type="predicted"/>
<reference evidence="4 5" key="1">
    <citation type="submission" date="2017-03" db="EMBL/GenBank/DDBJ databases">
        <title>Genome sequence of Clostridium chromiireducens DSM 23318.</title>
        <authorList>
            <person name="Poehlein A."/>
            <person name="Daniel R."/>
        </authorList>
    </citation>
    <scope>NUCLEOTIDE SEQUENCE [LARGE SCALE GENOMIC DNA]</scope>
    <source>
        <strain evidence="4 5">DSM 23318</strain>
    </source>
</reference>
<sequence>MKKKGTLSLILTICLMLSNISIQAFGAEEDSKGLEKAIVAAKNIVTVPDTYTEFTHSSSERETSTGKMRLWRLNWAEKEGKNGYVAASVGEDGFLYEYNKYTGIDNNSGLAKVTKDQAQILAEEFLKKVTPKYAAQMKKVDNNDNIISGEEYNFSYQEFVNEVPVSFININIGVNKYSGEITYFNGENPEINGTEYPSLEGIIDSVTAEKSYLEKLGVNLKYYSYYDYKEKKMKIFAGYSIDSNVNSAIDAKTGQAISLVRGGLFPNGKGDYAGIAASDNNVMKTNQELTKEETEAVNNVANLISKEKAESILKGTSDIITSDMKVRDISLNKNEINQGYIWYISFDNAYGAVDAKSGEVISIHSYNLESSSNKDMTKDEAKNIAESFLKKVTPDKFAKTKYEDIENPILKISVIQDGNIYSLNYVRLVNGIEFSGNSLRVEVDKTKGKIIGYDSNWYDDASFPDISQAISKEQAFNKIKNISGFSLQYTMIDKNKIGLVYNFTRLNEGYIIDPINGTRLDFTGQVYKENKVPSYTDIVGHWSEKTVKELLDNGYYLEGDKFNPDMNINQINFLKYLYSSSVSNLNDDEFYDMLMQSGIIKKEEKSPSSFVSNQDAAKYIVRFLGYDKVAAHPEVFINPFKDNVQEQYKGYAAMCYGLNIIRGDNNGNFNGTRNITNAQAATIIYNLIKSNSK</sequence>
<evidence type="ECO:0000256" key="2">
    <source>
        <dbReference type="SAM" id="SignalP"/>
    </source>
</evidence>
<accession>A0A1V4IHA7</accession>
<keyword evidence="5" id="KW-1185">Reference proteome</keyword>
<evidence type="ECO:0000313" key="5">
    <source>
        <dbReference type="Proteomes" id="UP000191056"/>
    </source>
</evidence>
<dbReference type="PROSITE" id="PS51272">
    <property type="entry name" value="SLH"/>
    <property type="match status" value="1"/>
</dbReference>
<evidence type="ECO:0000256" key="1">
    <source>
        <dbReference type="ARBA" id="ARBA00022737"/>
    </source>
</evidence>
<keyword evidence="2" id="KW-0732">Signal</keyword>
<organism evidence="4 5">
    <name type="scientific">Clostridium chromiireducens</name>
    <dbReference type="NCBI Taxonomy" id="225345"/>
    <lineage>
        <taxon>Bacteria</taxon>
        <taxon>Bacillati</taxon>
        <taxon>Bacillota</taxon>
        <taxon>Clostridia</taxon>
        <taxon>Eubacteriales</taxon>
        <taxon>Clostridiaceae</taxon>
        <taxon>Clostridium</taxon>
    </lineage>
</organism>
<evidence type="ECO:0000313" key="4">
    <source>
        <dbReference type="EMBL" id="OPJ59065.1"/>
    </source>
</evidence>
<feature type="signal peptide" evidence="2">
    <location>
        <begin position="1"/>
        <end position="26"/>
    </location>
</feature>
<dbReference type="RefSeq" id="WP_079441336.1">
    <property type="nucleotide sequence ID" value="NZ_MZGT01000059.1"/>
</dbReference>
<feature type="domain" description="SLH" evidence="3">
    <location>
        <begin position="635"/>
        <end position="693"/>
    </location>
</feature>
<dbReference type="Pfam" id="PF00395">
    <property type="entry name" value="SLH"/>
    <property type="match status" value="2"/>
</dbReference>
<gene>
    <name evidence="4" type="ORF">CLCHR_36680</name>
</gene>
<dbReference type="STRING" id="225345.CLCHR_36680"/>
<dbReference type="InterPro" id="IPR032599">
    <property type="entry name" value="YcdB/YcdC_rep_domain"/>
</dbReference>
<dbReference type="EMBL" id="MZGT01000059">
    <property type="protein sequence ID" value="OPJ59065.1"/>
    <property type="molecule type" value="Genomic_DNA"/>
</dbReference>
<dbReference type="Proteomes" id="UP000191056">
    <property type="component" value="Unassembled WGS sequence"/>
</dbReference>
<comment type="caution">
    <text evidence="4">The sequence shown here is derived from an EMBL/GenBank/DDBJ whole genome shotgun (WGS) entry which is preliminary data.</text>
</comment>
<dbReference type="Pfam" id="PF16244">
    <property type="entry name" value="DUF4901"/>
    <property type="match status" value="2"/>
</dbReference>
<keyword evidence="1" id="KW-0677">Repeat</keyword>
<feature type="chain" id="PRO_5013183560" description="SLH domain-containing protein" evidence="2">
    <location>
        <begin position="27"/>
        <end position="693"/>
    </location>
</feature>
<dbReference type="AlphaFoldDB" id="A0A1V4IHA7"/>
<dbReference type="InterPro" id="IPR001119">
    <property type="entry name" value="SLH_dom"/>
</dbReference>
<dbReference type="OrthoDB" id="2473368at2"/>